<dbReference type="Proteomes" id="UP000629870">
    <property type="component" value="Unassembled WGS sequence"/>
</dbReference>
<organism evidence="3 4">
    <name type="scientific">Deinococcus radiopugnans ATCC 19172</name>
    <dbReference type="NCBI Taxonomy" id="585398"/>
    <lineage>
        <taxon>Bacteria</taxon>
        <taxon>Thermotogati</taxon>
        <taxon>Deinococcota</taxon>
        <taxon>Deinococci</taxon>
        <taxon>Deinococcales</taxon>
        <taxon>Deinococcaceae</taxon>
        <taxon>Deinococcus</taxon>
    </lineage>
</organism>
<keyword evidence="5" id="KW-1185">Reference proteome</keyword>
<keyword evidence="1" id="KW-0472">Membrane</keyword>
<gene>
    <name evidence="3" type="ORF">FHR04_13285</name>
    <name evidence="2" type="ORF">HNQ04_002895</name>
</gene>
<feature type="transmembrane region" description="Helical" evidence="1">
    <location>
        <begin position="52"/>
        <end position="74"/>
    </location>
</feature>
<dbReference type="EMBL" id="VDMO01000014">
    <property type="protein sequence ID" value="TNM70371.1"/>
    <property type="molecule type" value="Genomic_DNA"/>
</dbReference>
<sequence length="126" mass="13021">MRISKGGQELPQTRLAFLLTLLLRGVLYGLGASALAALYASSVSQRGWDGMVSALNVAGTGLWVMAGIFVWGAFQSQGQEAGDRARVGQGTPAVALPFKDVLLALIAGSVCFGLIWVGNVLGASRG</sequence>
<dbReference type="RefSeq" id="WP_139403868.1">
    <property type="nucleotide sequence ID" value="NZ_JACHEW010000016.1"/>
</dbReference>
<accession>A0A5C4Y3G2</accession>
<dbReference type="EMBL" id="JACHEW010000016">
    <property type="protein sequence ID" value="MBB6017626.1"/>
    <property type="molecule type" value="Genomic_DNA"/>
</dbReference>
<comment type="caution">
    <text evidence="3">The sequence shown here is derived from an EMBL/GenBank/DDBJ whole genome shotgun (WGS) entry which is preliminary data.</text>
</comment>
<protein>
    <submittedName>
        <fullName evidence="3">Uncharacterized protein</fullName>
    </submittedName>
</protein>
<reference evidence="3 4" key="1">
    <citation type="submission" date="2019-06" db="EMBL/GenBank/DDBJ databases">
        <title>Genome sequence of Deinococcus radiopugnans ATCC 19172.</title>
        <authorList>
            <person name="Maclea K.S."/>
            <person name="Maynard C.R."/>
        </authorList>
    </citation>
    <scope>NUCLEOTIDE SEQUENCE [LARGE SCALE GENOMIC DNA]</scope>
    <source>
        <strain evidence="3 4">ATCC 19172</strain>
    </source>
</reference>
<keyword evidence="1" id="KW-1133">Transmembrane helix</keyword>
<evidence type="ECO:0000313" key="2">
    <source>
        <dbReference type="EMBL" id="MBB6017626.1"/>
    </source>
</evidence>
<proteinExistence type="predicted"/>
<evidence type="ECO:0000313" key="4">
    <source>
        <dbReference type="Proteomes" id="UP000313988"/>
    </source>
</evidence>
<evidence type="ECO:0000313" key="3">
    <source>
        <dbReference type="EMBL" id="TNM70371.1"/>
    </source>
</evidence>
<evidence type="ECO:0000256" key="1">
    <source>
        <dbReference type="SAM" id="Phobius"/>
    </source>
</evidence>
<dbReference type="AlphaFoldDB" id="A0A5C4Y3G2"/>
<feature type="transmembrane region" description="Helical" evidence="1">
    <location>
        <begin position="15"/>
        <end position="40"/>
    </location>
</feature>
<evidence type="ECO:0000313" key="5">
    <source>
        <dbReference type="Proteomes" id="UP000629870"/>
    </source>
</evidence>
<feature type="transmembrane region" description="Helical" evidence="1">
    <location>
        <begin position="101"/>
        <end position="121"/>
    </location>
</feature>
<dbReference type="Proteomes" id="UP000313988">
    <property type="component" value="Unassembled WGS sequence"/>
</dbReference>
<name>A0A5C4Y3G2_9DEIO</name>
<dbReference type="OrthoDB" id="72237at2"/>
<reference evidence="2 5" key="2">
    <citation type="submission" date="2020-08" db="EMBL/GenBank/DDBJ databases">
        <title>Genomic Encyclopedia of Type Strains, Phase IV (KMG-IV): sequencing the most valuable type-strain genomes for metagenomic binning, comparative biology and taxonomic classification.</title>
        <authorList>
            <person name="Goeker M."/>
        </authorList>
    </citation>
    <scope>NUCLEOTIDE SEQUENCE [LARGE SCALE GENOMIC DNA]</scope>
    <source>
        <strain evidence="2 5">DSM 12027</strain>
    </source>
</reference>
<keyword evidence="1" id="KW-0812">Transmembrane</keyword>